<feature type="compositionally biased region" description="Polar residues" evidence="1">
    <location>
        <begin position="42"/>
        <end position="55"/>
    </location>
</feature>
<feature type="region of interest" description="Disordered" evidence="1">
    <location>
        <begin position="28"/>
        <end position="63"/>
    </location>
</feature>
<evidence type="ECO:0000256" key="1">
    <source>
        <dbReference type="SAM" id="MobiDB-lite"/>
    </source>
</evidence>
<sequence>MVPDQKKIPTKHNGKDERSANFKAFVEGKQGAGHPEWKQDKATGTNNFMDQQNKLIDQHNLRK</sequence>
<dbReference type="Proteomes" id="UP000054526">
    <property type="component" value="Unassembled WGS sequence"/>
</dbReference>
<proteinExistence type="predicted"/>
<gene>
    <name evidence="2" type="ORF">SD71_21395</name>
</gene>
<protein>
    <submittedName>
        <fullName evidence="2">Uncharacterized protein</fullName>
    </submittedName>
</protein>
<dbReference type="EMBL" id="JXAL01000034">
    <property type="protein sequence ID" value="KIL34212.1"/>
    <property type="molecule type" value="Genomic_DNA"/>
</dbReference>
<evidence type="ECO:0000313" key="2">
    <source>
        <dbReference type="EMBL" id="KIL34212.1"/>
    </source>
</evidence>
<name>A0ABR5A1C0_9BACL</name>
<reference evidence="2 3" key="1">
    <citation type="submission" date="2014-12" db="EMBL/GenBank/DDBJ databases">
        <title>Draft genome sequence of Cohnella kolymensis strain B-2846.</title>
        <authorList>
            <person name="Karlyshev A.V."/>
            <person name="Kudryashova E.B."/>
        </authorList>
    </citation>
    <scope>NUCLEOTIDE SEQUENCE [LARGE SCALE GENOMIC DNA]</scope>
    <source>
        <strain evidence="2 3">VKM B-2846</strain>
    </source>
</reference>
<keyword evidence="3" id="KW-1185">Reference proteome</keyword>
<accession>A0ABR5A1C0</accession>
<evidence type="ECO:0000313" key="3">
    <source>
        <dbReference type="Proteomes" id="UP000054526"/>
    </source>
</evidence>
<comment type="caution">
    <text evidence="2">The sequence shown here is derived from an EMBL/GenBank/DDBJ whole genome shotgun (WGS) entry which is preliminary data.</text>
</comment>
<dbReference type="RefSeq" id="WP_041067898.1">
    <property type="nucleotide sequence ID" value="NZ_JXAL01000034.1"/>
</dbReference>
<feature type="region of interest" description="Disordered" evidence="1">
    <location>
        <begin position="1"/>
        <end position="20"/>
    </location>
</feature>
<organism evidence="2 3">
    <name type="scientific">Cohnella kolymensis</name>
    <dbReference type="NCBI Taxonomy" id="1590652"/>
    <lineage>
        <taxon>Bacteria</taxon>
        <taxon>Bacillati</taxon>
        <taxon>Bacillota</taxon>
        <taxon>Bacilli</taxon>
        <taxon>Bacillales</taxon>
        <taxon>Paenibacillaceae</taxon>
        <taxon>Cohnella</taxon>
    </lineage>
</organism>